<evidence type="ECO:0000313" key="6">
    <source>
        <dbReference type="EMBL" id="ROP83715.1"/>
    </source>
</evidence>
<accession>A0A3N1L2S9</accession>
<keyword evidence="4" id="KW-0804">Transcription</keyword>
<dbReference type="InterPro" id="IPR000847">
    <property type="entry name" value="LysR_HTH_N"/>
</dbReference>
<feature type="domain" description="HTH lysR-type" evidence="5">
    <location>
        <begin position="12"/>
        <end position="69"/>
    </location>
</feature>
<reference evidence="6 7" key="1">
    <citation type="submission" date="2018-11" db="EMBL/GenBank/DDBJ databases">
        <title>Genomic Encyclopedia of Type Strains, Phase IV (KMG-IV): sequencing the most valuable type-strain genomes for metagenomic binning, comparative biology and taxonomic classification.</title>
        <authorList>
            <person name="Goeker M."/>
        </authorList>
    </citation>
    <scope>NUCLEOTIDE SEQUENCE [LARGE SCALE GENOMIC DNA]</scope>
    <source>
        <strain evidence="6 7">DSM 5900</strain>
    </source>
</reference>
<dbReference type="Pfam" id="PF03466">
    <property type="entry name" value="LysR_substrate"/>
    <property type="match status" value="1"/>
</dbReference>
<dbReference type="CDD" id="cd08414">
    <property type="entry name" value="PBP2_LTTR_aromatics_like"/>
    <property type="match status" value="1"/>
</dbReference>
<sequence>MEEEARPAPGQLELRHLRYFMALAEELNYGRAAQRLGIAQPGLSQQIKRLEEVVGALLIDRTQRAVRLTTAGELFLAGATRTMRQVEQAVLAAQRAERGELGRLTVGYVGSAAYVGALTSMISAFRADHPDIELEIAEMEMRSQLAAIDEGRLDICYIRPPVEIPVGITTLSILHEEIVLAIPASHPLADLAEVPLERFEGETFITPHHPPDVSFHHHTLTACREAGFFPRTGPQGREFVTVATMVAVGLGVALVPQSLRCIELPGVRYKRVANLGVTAELALAYRRTEPSTVARAFVRHARRFIT</sequence>
<dbReference type="PROSITE" id="PS50931">
    <property type="entry name" value="HTH_LYSR"/>
    <property type="match status" value="1"/>
</dbReference>
<dbReference type="GO" id="GO:0003700">
    <property type="term" value="F:DNA-binding transcription factor activity"/>
    <property type="evidence" value="ECO:0007669"/>
    <property type="project" value="InterPro"/>
</dbReference>
<dbReference type="GO" id="GO:0003677">
    <property type="term" value="F:DNA binding"/>
    <property type="evidence" value="ECO:0007669"/>
    <property type="project" value="UniProtKB-KW"/>
</dbReference>
<gene>
    <name evidence="6" type="ORF">EDC65_4364</name>
</gene>
<keyword evidence="3" id="KW-0238">DNA-binding</keyword>
<evidence type="ECO:0000259" key="5">
    <source>
        <dbReference type="PROSITE" id="PS50931"/>
    </source>
</evidence>
<dbReference type="OrthoDB" id="7282659at2"/>
<proteinExistence type="inferred from homology"/>
<dbReference type="SUPFAM" id="SSF53850">
    <property type="entry name" value="Periplasmic binding protein-like II"/>
    <property type="match status" value="1"/>
</dbReference>
<dbReference type="GO" id="GO:0032993">
    <property type="term" value="C:protein-DNA complex"/>
    <property type="evidence" value="ECO:0007669"/>
    <property type="project" value="TreeGrafter"/>
</dbReference>
<evidence type="ECO:0000313" key="7">
    <source>
        <dbReference type="Proteomes" id="UP000278222"/>
    </source>
</evidence>
<evidence type="ECO:0000256" key="4">
    <source>
        <dbReference type="ARBA" id="ARBA00023163"/>
    </source>
</evidence>
<dbReference type="PANTHER" id="PTHR30346:SF17">
    <property type="entry name" value="LYSR FAMILY TRANSCRIPTIONAL REGULATOR"/>
    <property type="match status" value="1"/>
</dbReference>
<dbReference type="Proteomes" id="UP000278222">
    <property type="component" value="Unassembled WGS sequence"/>
</dbReference>
<dbReference type="RefSeq" id="WP_123693507.1">
    <property type="nucleotide sequence ID" value="NZ_AP019700.1"/>
</dbReference>
<dbReference type="FunFam" id="1.10.10.10:FF:000001">
    <property type="entry name" value="LysR family transcriptional regulator"/>
    <property type="match status" value="1"/>
</dbReference>
<dbReference type="Pfam" id="PF00126">
    <property type="entry name" value="HTH_1"/>
    <property type="match status" value="1"/>
</dbReference>
<dbReference type="PANTHER" id="PTHR30346">
    <property type="entry name" value="TRANSCRIPTIONAL DUAL REGULATOR HCAR-RELATED"/>
    <property type="match status" value="1"/>
</dbReference>
<evidence type="ECO:0000256" key="3">
    <source>
        <dbReference type="ARBA" id="ARBA00023125"/>
    </source>
</evidence>
<keyword evidence="2" id="KW-0805">Transcription regulation</keyword>
<dbReference type="SUPFAM" id="SSF46785">
    <property type="entry name" value="Winged helix' DNA-binding domain"/>
    <property type="match status" value="1"/>
</dbReference>
<dbReference type="Gene3D" id="1.10.10.10">
    <property type="entry name" value="Winged helix-like DNA-binding domain superfamily/Winged helix DNA-binding domain"/>
    <property type="match status" value="1"/>
</dbReference>
<comment type="similarity">
    <text evidence="1">Belongs to the LysR transcriptional regulatory family.</text>
</comment>
<keyword evidence="7" id="KW-1185">Reference proteome</keyword>
<organism evidence="6 7">
    <name type="scientific">Stella humosa</name>
    <dbReference type="NCBI Taxonomy" id="94"/>
    <lineage>
        <taxon>Bacteria</taxon>
        <taxon>Pseudomonadati</taxon>
        <taxon>Pseudomonadota</taxon>
        <taxon>Alphaproteobacteria</taxon>
        <taxon>Rhodospirillales</taxon>
        <taxon>Stellaceae</taxon>
        <taxon>Stella</taxon>
    </lineage>
</organism>
<dbReference type="InterPro" id="IPR005119">
    <property type="entry name" value="LysR_subst-bd"/>
</dbReference>
<evidence type="ECO:0000256" key="2">
    <source>
        <dbReference type="ARBA" id="ARBA00023015"/>
    </source>
</evidence>
<dbReference type="InterPro" id="IPR036390">
    <property type="entry name" value="WH_DNA-bd_sf"/>
</dbReference>
<evidence type="ECO:0000256" key="1">
    <source>
        <dbReference type="ARBA" id="ARBA00009437"/>
    </source>
</evidence>
<dbReference type="AlphaFoldDB" id="A0A3N1L2S9"/>
<dbReference type="InterPro" id="IPR036388">
    <property type="entry name" value="WH-like_DNA-bd_sf"/>
</dbReference>
<comment type="caution">
    <text evidence="6">The sequence shown here is derived from an EMBL/GenBank/DDBJ whole genome shotgun (WGS) entry which is preliminary data.</text>
</comment>
<dbReference type="EMBL" id="RJKX01000016">
    <property type="protein sequence ID" value="ROP83715.1"/>
    <property type="molecule type" value="Genomic_DNA"/>
</dbReference>
<name>A0A3N1L2S9_9PROT</name>
<dbReference type="PRINTS" id="PR00039">
    <property type="entry name" value="HTHLYSR"/>
</dbReference>
<protein>
    <submittedName>
        <fullName evidence="6">LysR family transcriptional regulator</fullName>
    </submittedName>
</protein>
<dbReference type="Gene3D" id="3.40.190.10">
    <property type="entry name" value="Periplasmic binding protein-like II"/>
    <property type="match status" value="2"/>
</dbReference>